<keyword evidence="5" id="KW-0732">Signal</keyword>
<evidence type="ECO:0000256" key="6">
    <source>
        <dbReference type="ARBA" id="ARBA00022741"/>
    </source>
</evidence>
<dbReference type="GO" id="GO:0004674">
    <property type="term" value="F:protein serine/threonine kinase activity"/>
    <property type="evidence" value="ECO:0007669"/>
    <property type="project" value="UniProtKB-KW"/>
</dbReference>
<evidence type="ECO:0000256" key="9">
    <source>
        <dbReference type="ARBA" id="ARBA00023136"/>
    </source>
</evidence>
<dbReference type="GO" id="GO:0004714">
    <property type="term" value="F:transmembrane receptor protein tyrosine kinase activity"/>
    <property type="evidence" value="ECO:0007669"/>
    <property type="project" value="InterPro"/>
</dbReference>
<evidence type="ECO:0000256" key="7">
    <source>
        <dbReference type="ARBA" id="ARBA00022840"/>
    </source>
</evidence>
<keyword evidence="2" id="KW-0723">Serine/threonine-protein kinase</keyword>
<proteinExistence type="predicted"/>
<evidence type="ECO:0000256" key="5">
    <source>
        <dbReference type="ARBA" id="ARBA00022729"/>
    </source>
</evidence>
<dbReference type="Proteomes" id="UP000593579">
    <property type="component" value="Unassembled WGS sequence"/>
</dbReference>
<feature type="non-terminal residue" evidence="12">
    <location>
        <position position="166"/>
    </location>
</feature>
<evidence type="ECO:0000256" key="8">
    <source>
        <dbReference type="ARBA" id="ARBA00022989"/>
    </source>
</evidence>
<accession>A0A7J9D1B1</accession>
<dbReference type="OrthoDB" id="4062651at2759"/>
<dbReference type="AlphaFoldDB" id="A0A7J9D1B1"/>
<comment type="caution">
    <text evidence="12">The sequence shown here is derived from an EMBL/GenBank/DDBJ whole genome shotgun (WGS) entry which is preliminary data.</text>
</comment>
<feature type="domain" description="Malectin-like" evidence="11">
    <location>
        <begin position="22"/>
        <end position="155"/>
    </location>
</feature>
<dbReference type="GO" id="GO:0005524">
    <property type="term" value="F:ATP binding"/>
    <property type="evidence" value="ECO:0007669"/>
    <property type="project" value="UniProtKB-KW"/>
</dbReference>
<keyword evidence="8" id="KW-1133">Transmembrane helix</keyword>
<organism evidence="12 13">
    <name type="scientific">Gossypium gossypioides</name>
    <name type="common">Mexican cotton</name>
    <name type="synonym">Selera gossypioides</name>
    <dbReference type="NCBI Taxonomy" id="34282"/>
    <lineage>
        <taxon>Eukaryota</taxon>
        <taxon>Viridiplantae</taxon>
        <taxon>Streptophyta</taxon>
        <taxon>Embryophyta</taxon>
        <taxon>Tracheophyta</taxon>
        <taxon>Spermatophyta</taxon>
        <taxon>Magnoliopsida</taxon>
        <taxon>eudicotyledons</taxon>
        <taxon>Gunneridae</taxon>
        <taxon>Pentapetalae</taxon>
        <taxon>rosids</taxon>
        <taxon>malvids</taxon>
        <taxon>Malvales</taxon>
        <taxon>Malvaceae</taxon>
        <taxon>Malvoideae</taxon>
        <taxon>Gossypium</taxon>
    </lineage>
</organism>
<dbReference type="Pfam" id="PF12819">
    <property type="entry name" value="Malectin_like"/>
    <property type="match status" value="1"/>
</dbReference>
<evidence type="ECO:0000313" key="12">
    <source>
        <dbReference type="EMBL" id="MBA0754388.1"/>
    </source>
</evidence>
<keyword evidence="4" id="KW-0812">Transmembrane</keyword>
<keyword evidence="13" id="KW-1185">Reference proteome</keyword>
<gene>
    <name evidence="12" type="ORF">Gogos_005465</name>
</gene>
<keyword evidence="10" id="KW-0325">Glycoprotein</keyword>
<name>A0A7J9D1B1_GOSGO</name>
<keyword evidence="7" id="KW-0067">ATP-binding</keyword>
<evidence type="ECO:0000313" key="13">
    <source>
        <dbReference type="Proteomes" id="UP000593579"/>
    </source>
</evidence>
<dbReference type="InterPro" id="IPR024788">
    <property type="entry name" value="Malectin-like_Carb-bd_dom"/>
</dbReference>
<evidence type="ECO:0000259" key="11">
    <source>
        <dbReference type="Pfam" id="PF12819"/>
    </source>
</evidence>
<evidence type="ECO:0000256" key="1">
    <source>
        <dbReference type="ARBA" id="ARBA00004479"/>
    </source>
</evidence>
<dbReference type="PANTHER" id="PTHR34590:SF15">
    <property type="entry name" value="PROTEIN KINASE DOMAIN-CONTAINING PROTEIN"/>
    <property type="match status" value="1"/>
</dbReference>
<keyword evidence="6" id="KW-0547">Nucleotide-binding</keyword>
<dbReference type="InterPro" id="IPR045272">
    <property type="entry name" value="ANXUR1/2-like"/>
</dbReference>
<reference evidence="12 13" key="1">
    <citation type="journal article" date="2019" name="Genome Biol. Evol.">
        <title>Insights into the evolution of the New World diploid cottons (Gossypium, subgenus Houzingenia) based on genome sequencing.</title>
        <authorList>
            <person name="Grover C.E."/>
            <person name="Arick M.A. 2nd"/>
            <person name="Thrash A."/>
            <person name="Conover J.L."/>
            <person name="Sanders W.S."/>
            <person name="Peterson D.G."/>
            <person name="Frelichowski J.E."/>
            <person name="Scheffler J.A."/>
            <person name="Scheffler B.E."/>
            <person name="Wendel J.F."/>
        </authorList>
    </citation>
    <scope>NUCLEOTIDE SEQUENCE [LARGE SCALE GENOMIC DNA]</scope>
    <source>
        <strain evidence="12">5</strain>
        <tissue evidence="12">Leaf</tissue>
    </source>
</reference>
<evidence type="ECO:0000256" key="2">
    <source>
        <dbReference type="ARBA" id="ARBA00022527"/>
    </source>
</evidence>
<dbReference type="EMBL" id="JABEZY010261400">
    <property type="protein sequence ID" value="MBA0754388.1"/>
    <property type="molecule type" value="Genomic_DNA"/>
</dbReference>
<comment type="subcellular location">
    <subcellularLocation>
        <location evidence="1">Membrane</location>
        <topology evidence="1">Single-pass type I membrane protein</topology>
    </subcellularLocation>
</comment>
<dbReference type="PANTHER" id="PTHR34590">
    <property type="entry name" value="OS03G0124300 PROTEIN-RELATED"/>
    <property type="match status" value="1"/>
</dbReference>
<evidence type="ECO:0000256" key="10">
    <source>
        <dbReference type="ARBA" id="ARBA00023180"/>
    </source>
</evidence>
<evidence type="ECO:0000256" key="3">
    <source>
        <dbReference type="ARBA" id="ARBA00022679"/>
    </source>
</evidence>
<dbReference type="Gene3D" id="2.60.120.430">
    <property type="entry name" value="Galactose-binding lectin"/>
    <property type="match status" value="1"/>
</dbReference>
<protein>
    <recommendedName>
        <fullName evidence="11">Malectin-like domain-containing protein</fullName>
    </recommendedName>
</protein>
<dbReference type="GO" id="GO:0016020">
    <property type="term" value="C:membrane"/>
    <property type="evidence" value="ECO:0007669"/>
    <property type="project" value="UniProtKB-SubCell"/>
</dbReference>
<keyword evidence="3" id="KW-0808">Transferase</keyword>
<keyword evidence="2" id="KW-0418">Kinase</keyword>
<keyword evidence="9" id="KW-0472">Membrane</keyword>
<sequence>MLTNLYYTPESDEGVPFLGQAQGSLYTIGNNTALEIMYRVNASGAEIPPIDDIGMFWGWLADDNYLTIAKPSALPVNISINLTFSGIPSYPALREVYITARTLGMNKTQNKNYQLTWELPVDSGFNYFVRLHFCEFQIYITKQGDRVFEISLTNLTTKIKADIICW</sequence>
<evidence type="ECO:0000256" key="4">
    <source>
        <dbReference type="ARBA" id="ARBA00022692"/>
    </source>
</evidence>